<dbReference type="Gramene" id="OBART02G13000.1">
    <property type="protein sequence ID" value="OBART02G13000.1"/>
    <property type="gene ID" value="OBART02G13000"/>
</dbReference>
<dbReference type="HOGENOM" id="CLU_1848159_0_0_1"/>
<reference evidence="3" key="1">
    <citation type="journal article" date="2009" name="Rice">
        <title>De Novo Next Generation Sequencing of Plant Genomes.</title>
        <authorList>
            <person name="Rounsley S."/>
            <person name="Marri P.R."/>
            <person name="Yu Y."/>
            <person name="He R."/>
            <person name="Sisneros N."/>
            <person name="Goicoechea J.L."/>
            <person name="Lee S.J."/>
            <person name="Angelova A."/>
            <person name="Kudrna D."/>
            <person name="Luo M."/>
            <person name="Affourtit J."/>
            <person name="Desany B."/>
            <person name="Knight J."/>
            <person name="Niazi F."/>
            <person name="Egholm M."/>
            <person name="Wing R.A."/>
        </authorList>
    </citation>
    <scope>NUCLEOTIDE SEQUENCE [LARGE SCALE GENOMIC DNA]</scope>
    <source>
        <strain evidence="3">cv. IRGC 105608</strain>
    </source>
</reference>
<evidence type="ECO:0000256" key="1">
    <source>
        <dbReference type="SAM" id="MobiDB-lite"/>
    </source>
</evidence>
<accession>A0A0D3F3W3</accession>
<name>A0A0D3F3W3_9ORYZ</name>
<evidence type="ECO:0000313" key="4">
    <source>
        <dbReference type="Proteomes" id="UP000026960"/>
    </source>
</evidence>
<keyword evidence="2" id="KW-0732">Signal</keyword>
<dbReference type="Proteomes" id="UP000026960">
    <property type="component" value="Chromosome 2"/>
</dbReference>
<protein>
    <submittedName>
        <fullName evidence="3">Uncharacterized protein</fullName>
    </submittedName>
</protein>
<evidence type="ECO:0000256" key="2">
    <source>
        <dbReference type="SAM" id="SignalP"/>
    </source>
</evidence>
<evidence type="ECO:0000313" key="3">
    <source>
        <dbReference type="EnsemblPlants" id="OBART02G13000.1"/>
    </source>
</evidence>
<dbReference type="EnsemblPlants" id="OBART02G13000.1">
    <property type="protein sequence ID" value="OBART02G13000.1"/>
    <property type="gene ID" value="OBART02G13000"/>
</dbReference>
<sequence length="139" mass="15634">MGQAHIHSLSLPALFTLAAATWTCEGGGCGVSVELRGQWLRRRRGATRAAALPWSRRQSPAKGSARSRRRGEWRQRWTLLPCAEEADLTGAIRVGRSPPMERRHCLIEDEVKLKVISASAGHRRLVELEFLIPKPHRLR</sequence>
<feature type="signal peptide" evidence="2">
    <location>
        <begin position="1"/>
        <end position="20"/>
    </location>
</feature>
<feature type="chain" id="PRO_5002261381" evidence="2">
    <location>
        <begin position="21"/>
        <end position="139"/>
    </location>
</feature>
<feature type="region of interest" description="Disordered" evidence="1">
    <location>
        <begin position="51"/>
        <end position="72"/>
    </location>
</feature>
<reference evidence="3" key="2">
    <citation type="submission" date="2015-03" db="UniProtKB">
        <authorList>
            <consortium name="EnsemblPlants"/>
        </authorList>
    </citation>
    <scope>IDENTIFICATION</scope>
</reference>
<proteinExistence type="predicted"/>
<organism evidence="3">
    <name type="scientific">Oryza barthii</name>
    <dbReference type="NCBI Taxonomy" id="65489"/>
    <lineage>
        <taxon>Eukaryota</taxon>
        <taxon>Viridiplantae</taxon>
        <taxon>Streptophyta</taxon>
        <taxon>Embryophyta</taxon>
        <taxon>Tracheophyta</taxon>
        <taxon>Spermatophyta</taxon>
        <taxon>Magnoliopsida</taxon>
        <taxon>Liliopsida</taxon>
        <taxon>Poales</taxon>
        <taxon>Poaceae</taxon>
        <taxon>BOP clade</taxon>
        <taxon>Oryzoideae</taxon>
        <taxon>Oryzeae</taxon>
        <taxon>Oryzinae</taxon>
        <taxon>Oryza</taxon>
    </lineage>
</organism>
<dbReference type="AlphaFoldDB" id="A0A0D3F3W3"/>
<dbReference type="PaxDb" id="65489-OBART02G13000.1"/>
<keyword evidence="4" id="KW-1185">Reference proteome</keyword>